<comment type="caution">
    <text evidence="2">The sequence shown here is derived from an EMBL/GenBank/DDBJ whole genome shotgun (WGS) entry which is preliminary data.</text>
</comment>
<accession>A0ABQ6N4L3</accession>
<name>A0ABQ6N4L3_9STRA</name>
<gene>
    <name evidence="2" type="ORF">TeGR_g14966</name>
</gene>
<sequence length="515" mass="56088">SSKPGVLIQAPSDILLSPATVDLLSSTYMDMDESMEDDLAWGAPWPPPPSSPSPAPATITTTSTSAATTTSSSSSSVDEPPESSSTPAQYPCPARDMPSWHSSAHFATSPRPSHGSPLHCSEPRCCSQGVKFKWCDLCAKPVAAKNFTSRHMHGLPVGSRAPPGLLTRASAPESAAMVRARHRAFFDRFQGLLLERLPSKTADADSKELWVEELRIAAVAFEEGFGAAPHNSASNKAGKRGRADSSTPVSAYTLMPEEVGWCRNLLTILDASGIPAPDSDFQLAQFAISCEGDTAKASKLYMNYRKTVIEELGYDTETARAKEDTVNFLEARFPGINVSVGERPGCPSSMAYDVHKYKPHDLSLPADWPPLAQHFLLVQDALNCDLNEVRKGSVVLLNSKRAGWENFRAELEERMGLLDTGCYPKKPTHHVMVDTPPVFDSIFKMCDKLTGAKAVDLSRSFSRCRAEELGAEPYSYPRAALPALLGGVRDVPFGEWLEGRLERRKRSLRAVKLPK</sequence>
<feature type="non-terminal residue" evidence="2">
    <location>
        <position position="1"/>
    </location>
</feature>
<feature type="compositionally biased region" description="Pro residues" evidence="1">
    <location>
        <begin position="44"/>
        <end position="55"/>
    </location>
</feature>
<feature type="region of interest" description="Disordered" evidence="1">
    <location>
        <begin position="101"/>
        <end position="120"/>
    </location>
</feature>
<dbReference type="Proteomes" id="UP001165060">
    <property type="component" value="Unassembled WGS sequence"/>
</dbReference>
<feature type="region of interest" description="Disordered" evidence="1">
    <location>
        <begin position="35"/>
        <end position="94"/>
    </location>
</feature>
<organism evidence="2 3">
    <name type="scientific">Tetraparma gracilis</name>
    <dbReference type="NCBI Taxonomy" id="2962635"/>
    <lineage>
        <taxon>Eukaryota</taxon>
        <taxon>Sar</taxon>
        <taxon>Stramenopiles</taxon>
        <taxon>Ochrophyta</taxon>
        <taxon>Bolidophyceae</taxon>
        <taxon>Parmales</taxon>
        <taxon>Triparmaceae</taxon>
        <taxon>Tetraparma</taxon>
    </lineage>
</organism>
<proteinExistence type="predicted"/>
<evidence type="ECO:0000313" key="3">
    <source>
        <dbReference type="Proteomes" id="UP001165060"/>
    </source>
</evidence>
<protein>
    <recommendedName>
        <fullName evidence="4">CRAL-TRIO domain-containing protein</fullName>
    </recommendedName>
</protein>
<keyword evidence="3" id="KW-1185">Reference proteome</keyword>
<dbReference type="EMBL" id="BRYB01000913">
    <property type="protein sequence ID" value="GMI40160.1"/>
    <property type="molecule type" value="Genomic_DNA"/>
</dbReference>
<evidence type="ECO:0000256" key="1">
    <source>
        <dbReference type="SAM" id="MobiDB-lite"/>
    </source>
</evidence>
<feature type="compositionally biased region" description="Low complexity" evidence="1">
    <location>
        <begin position="56"/>
        <end position="87"/>
    </location>
</feature>
<evidence type="ECO:0008006" key="4">
    <source>
        <dbReference type="Google" id="ProtNLM"/>
    </source>
</evidence>
<reference evidence="2 3" key="1">
    <citation type="journal article" date="2023" name="Commun. Biol.">
        <title>Genome analysis of Parmales, the sister group of diatoms, reveals the evolutionary specialization of diatoms from phago-mixotrophs to photoautotrophs.</title>
        <authorList>
            <person name="Ban H."/>
            <person name="Sato S."/>
            <person name="Yoshikawa S."/>
            <person name="Yamada K."/>
            <person name="Nakamura Y."/>
            <person name="Ichinomiya M."/>
            <person name="Sato N."/>
            <person name="Blanc-Mathieu R."/>
            <person name="Endo H."/>
            <person name="Kuwata A."/>
            <person name="Ogata H."/>
        </authorList>
    </citation>
    <scope>NUCLEOTIDE SEQUENCE [LARGE SCALE GENOMIC DNA]</scope>
</reference>
<evidence type="ECO:0000313" key="2">
    <source>
        <dbReference type="EMBL" id="GMI40160.1"/>
    </source>
</evidence>